<evidence type="ECO:0000259" key="2">
    <source>
        <dbReference type="Pfam" id="PF18596"/>
    </source>
</evidence>
<keyword evidence="4" id="KW-1185">Reference proteome</keyword>
<feature type="compositionally biased region" description="Basic and acidic residues" evidence="1">
    <location>
        <begin position="316"/>
        <end position="336"/>
    </location>
</feature>
<feature type="domain" description="Sld7 C-terminal" evidence="2">
    <location>
        <begin position="335"/>
        <end position="441"/>
    </location>
</feature>
<dbReference type="OrthoDB" id="4205424at2759"/>
<dbReference type="InterPro" id="IPR041260">
    <property type="entry name" value="Sld7_C"/>
</dbReference>
<evidence type="ECO:0000256" key="1">
    <source>
        <dbReference type="SAM" id="MobiDB-lite"/>
    </source>
</evidence>
<dbReference type="Pfam" id="PF18596">
    <property type="entry name" value="Sld7_C"/>
    <property type="match status" value="1"/>
</dbReference>
<reference evidence="3 4" key="1">
    <citation type="submission" date="2019-09" db="EMBL/GenBank/DDBJ databases">
        <title>Draft genome of the ectomycorrhizal ascomycete Sphaerosporella brunnea.</title>
        <authorList>
            <consortium name="DOE Joint Genome Institute"/>
            <person name="Benucci G.M."/>
            <person name="Marozzi G."/>
            <person name="Antonielli L."/>
            <person name="Sanchez S."/>
            <person name="Marco P."/>
            <person name="Wang X."/>
            <person name="Falini L.B."/>
            <person name="Barry K."/>
            <person name="Haridas S."/>
            <person name="Lipzen A."/>
            <person name="Labutti K."/>
            <person name="Grigoriev I.V."/>
            <person name="Murat C."/>
            <person name="Martin F."/>
            <person name="Albertini E."/>
            <person name="Donnini D."/>
            <person name="Bonito G."/>
        </authorList>
    </citation>
    <scope>NUCLEOTIDE SEQUENCE [LARGE SCALE GENOMIC DNA]</scope>
    <source>
        <strain evidence="3 4">Sb_GMNB300</strain>
    </source>
</reference>
<organism evidence="3 4">
    <name type="scientific">Sphaerosporella brunnea</name>
    <dbReference type="NCBI Taxonomy" id="1250544"/>
    <lineage>
        <taxon>Eukaryota</taxon>
        <taxon>Fungi</taxon>
        <taxon>Dikarya</taxon>
        <taxon>Ascomycota</taxon>
        <taxon>Pezizomycotina</taxon>
        <taxon>Pezizomycetes</taxon>
        <taxon>Pezizales</taxon>
        <taxon>Pyronemataceae</taxon>
        <taxon>Sphaerosporella</taxon>
    </lineage>
</organism>
<evidence type="ECO:0000313" key="3">
    <source>
        <dbReference type="EMBL" id="KAA8895999.1"/>
    </source>
</evidence>
<proteinExistence type="predicted"/>
<protein>
    <recommendedName>
        <fullName evidence="2">Sld7 C-terminal domain-containing protein</fullName>
    </recommendedName>
</protein>
<accession>A0A5J5ELN8</accession>
<feature type="compositionally biased region" description="Polar residues" evidence="1">
    <location>
        <begin position="300"/>
        <end position="315"/>
    </location>
</feature>
<gene>
    <name evidence="3" type="ORF">FN846DRAFT_966902</name>
</gene>
<feature type="region of interest" description="Disordered" evidence="1">
    <location>
        <begin position="251"/>
        <end position="336"/>
    </location>
</feature>
<evidence type="ECO:0000313" key="4">
    <source>
        <dbReference type="Proteomes" id="UP000326924"/>
    </source>
</evidence>
<comment type="caution">
    <text evidence="3">The sequence shown here is derived from an EMBL/GenBank/DDBJ whole genome shotgun (WGS) entry which is preliminary data.</text>
</comment>
<feature type="compositionally biased region" description="Polar residues" evidence="1">
    <location>
        <begin position="280"/>
        <end position="291"/>
    </location>
</feature>
<dbReference type="EMBL" id="VXIS01000231">
    <property type="protein sequence ID" value="KAA8895999.1"/>
    <property type="molecule type" value="Genomic_DNA"/>
</dbReference>
<dbReference type="InParanoid" id="A0A5J5ELN8"/>
<name>A0A5J5ELN8_9PEZI</name>
<dbReference type="AlphaFoldDB" id="A0A5J5ELN8"/>
<dbReference type="Proteomes" id="UP000326924">
    <property type="component" value="Unassembled WGS sequence"/>
</dbReference>
<sequence length="457" mass="50631">MDIWKGSVDVPYTGGVTRTLEDLCLSTDLNTPAPSTSISNHLKTHIANSTFTFLSYLPPSRVPFFLAAGPSLHVTTTSPSTCDFFRNFFLSALPKSSDVVEETTEQSGIALLLRVTPSDSDSFDEPNPGDWGITELLIYGAITYPAPLESGTPPSSSPDPAPPAPLPVVSVHALPLSSRHNFASYLSIKPEPNQEEARYIAPNPQDVLNPIISRSTKKRRADALDRIVDKKIKKHRPDDLVLDTAGRAALGGRNANAGATTPRDELPDRTGSPGQKRRSSVTSVKPMQRTDSMIGHSRRSSTSFVPRPGSSASTKSLEKQMVKKEPDTMERSATENRNRDVLNRIVLEEMKRRGLKDYRREKDHRAKSIMPAGEDVLEVAVAEDEQKLWRKREEEREEYKSVFHHTVKAAMFSLRRDGFTEEPVALDRMRRVVDRLLGVFLDDGQENDCTAVSAIEG</sequence>